<dbReference type="PANTHER" id="PTHR35526:SF3">
    <property type="entry name" value="ANTI-SIGMA-F FACTOR RSBW"/>
    <property type="match status" value="1"/>
</dbReference>
<evidence type="ECO:0000256" key="1">
    <source>
        <dbReference type="ARBA" id="ARBA00022527"/>
    </source>
</evidence>
<dbReference type="Proteomes" id="UP000007517">
    <property type="component" value="Chromosome"/>
</dbReference>
<organism evidence="3 4">
    <name type="scientific">Blastococcus saxobsidens (strain DD2)</name>
    <dbReference type="NCBI Taxonomy" id="1146883"/>
    <lineage>
        <taxon>Bacteria</taxon>
        <taxon>Bacillati</taxon>
        <taxon>Actinomycetota</taxon>
        <taxon>Actinomycetes</taxon>
        <taxon>Geodermatophilales</taxon>
        <taxon>Geodermatophilaceae</taxon>
        <taxon>Blastococcus</taxon>
    </lineage>
</organism>
<dbReference type="AlphaFoldDB" id="H6RU77"/>
<protein>
    <submittedName>
        <fullName evidence="3">Anti-sigma regulatory factor (Ser/Thr protein kinase)</fullName>
    </submittedName>
</protein>
<dbReference type="PANTHER" id="PTHR35526">
    <property type="entry name" value="ANTI-SIGMA-F FACTOR RSBW-RELATED"/>
    <property type="match status" value="1"/>
</dbReference>
<evidence type="ECO:0000313" key="4">
    <source>
        <dbReference type="Proteomes" id="UP000007517"/>
    </source>
</evidence>
<dbReference type="STRING" id="1146883.BLASA_4905"/>
<reference evidence="3 4" key="1">
    <citation type="journal article" date="2012" name="J. Bacteriol.">
        <title>Genome Sequence of Blastococcus saxobsidens DD2, a Stone-Inhabiting Bacterium.</title>
        <authorList>
            <person name="Chouaia B."/>
            <person name="Crotti E."/>
            <person name="Brusetti L."/>
            <person name="Daffonchio D."/>
            <person name="Essoussi I."/>
            <person name="Nouioui I."/>
            <person name="Sbissi I."/>
            <person name="Ghodhbane-Gtari F."/>
            <person name="Gtari M."/>
            <person name="Vacherie B."/>
            <person name="Barbe V."/>
            <person name="Medigue C."/>
            <person name="Gury J."/>
            <person name="Pujic P."/>
            <person name="Normand P."/>
        </authorList>
    </citation>
    <scope>NUCLEOTIDE SEQUENCE [LARGE SCALE GENOMIC DNA]</scope>
    <source>
        <strain evidence="3 4">DD2</strain>
    </source>
</reference>
<keyword evidence="1" id="KW-0723">Serine/threonine-protein kinase</keyword>
<proteinExistence type="predicted"/>
<keyword evidence="4" id="KW-1185">Reference proteome</keyword>
<keyword evidence="3" id="KW-0418">Kinase</keyword>
<dbReference type="InterPro" id="IPR003594">
    <property type="entry name" value="HATPase_dom"/>
</dbReference>
<dbReference type="EMBL" id="FO117623">
    <property type="protein sequence ID" value="CCG05684.1"/>
    <property type="molecule type" value="Genomic_DNA"/>
</dbReference>
<dbReference type="OrthoDB" id="3473697at2"/>
<dbReference type="RefSeq" id="WP_014378550.1">
    <property type="nucleotide sequence ID" value="NC_016943.1"/>
</dbReference>
<evidence type="ECO:0000313" key="3">
    <source>
        <dbReference type="EMBL" id="CCG05684.1"/>
    </source>
</evidence>
<dbReference type="SUPFAM" id="SSF55874">
    <property type="entry name" value="ATPase domain of HSP90 chaperone/DNA topoisomerase II/histidine kinase"/>
    <property type="match status" value="1"/>
</dbReference>
<reference evidence="4" key="2">
    <citation type="submission" date="2012-02" db="EMBL/GenBank/DDBJ databases">
        <title>Complete genome sequence of Blastococcus saxobsidens strain DD2.</title>
        <authorList>
            <person name="Genoscope."/>
        </authorList>
    </citation>
    <scope>NUCLEOTIDE SEQUENCE [LARGE SCALE GENOMIC DNA]</scope>
    <source>
        <strain evidence="4">DD2</strain>
    </source>
</reference>
<dbReference type="Pfam" id="PF13581">
    <property type="entry name" value="HATPase_c_2"/>
    <property type="match status" value="1"/>
</dbReference>
<dbReference type="eggNOG" id="COG4585">
    <property type="taxonomic scope" value="Bacteria"/>
</dbReference>
<dbReference type="Gene3D" id="3.30.565.10">
    <property type="entry name" value="Histidine kinase-like ATPase, C-terminal domain"/>
    <property type="match status" value="1"/>
</dbReference>
<dbReference type="CDD" id="cd16936">
    <property type="entry name" value="HATPase_RsbW-like"/>
    <property type="match status" value="1"/>
</dbReference>
<keyword evidence="3" id="KW-0808">Transferase</keyword>
<gene>
    <name evidence="3" type="ordered locus">BLASA_4905</name>
</gene>
<dbReference type="KEGG" id="bsd:BLASA_4905"/>
<feature type="domain" description="Histidine kinase/HSP90-like ATPase" evidence="2">
    <location>
        <begin position="27"/>
        <end position="138"/>
    </location>
</feature>
<name>H6RU77_BLASD</name>
<accession>H6RU77</accession>
<sequence length="152" mass="16457">MGVTGWPSARPPAGFDKVWHQEPTRLADLPGVRSRIRTFMAATSGPVSLSADWIELFVLVIDEITSNALRHGATPIHLCLGTDRTSWLVTVTDRAPGAPPVPAVGRAPGAGGYGLYMIADLTSDHGWHSQDHHKTVWALLSVSRDENRTTAR</sequence>
<evidence type="ECO:0000259" key="2">
    <source>
        <dbReference type="Pfam" id="PF13581"/>
    </source>
</evidence>
<dbReference type="InterPro" id="IPR050267">
    <property type="entry name" value="Anti-sigma-factor_SerPK"/>
</dbReference>
<dbReference type="InterPro" id="IPR036890">
    <property type="entry name" value="HATPase_C_sf"/>
</dbReference>
<dbReference type="HOGENOM" id="CLU_090336_25_0_11"/>
<dbReference type="GO" id="GO:0004674">
    <property type="term" value="F:protein serine/threonine kinase activity"/>
    <property type="evidence" value="ECO:0007669"/>
    <property type="project" value="UniProtKB-KW"/>
</dbReference>